<evidence type="ECO:0000313" key="7">
    <source>
        <dbReference type="Proteomes" id="UP001060919"/>
    </source>
</evidence>
<keyword evidence="3 5" id="KW-1133">Transmembrane helix</keyword>
<evidence type="ECO:0000256" key="5">
    <source>
        <dbReference type="SAM" id="Phobius"/>
    </source>
</evidence>
<dbReference type="PANTHER" id="PTHR12714">
    <property type="entry name" value="PROTEIN-S ISOPRENYLCYSTEINE O-METHYLTRANSFERASE"/>
    <property type="match status" value="1"/>
</dbReference>
<evidence type="ECO:0000256" key="4">
    <source>
        <dbReference type="ARBA" id="ARBA00023136"/>
    </source>
</evidence>
<dbReference type="Pfam" id="PF04191">
    <property type="entry name" value="PEMT"/>
    <property type="match status" value="1"/>
</dbReference>
<feature type="transmembrane region" description="Helical" evidence="5">
    <location>
        <begin position="225"/>
        <end position="250"/>
    </location>
</feature>
<evidence type="ECO:0000256" key="1">
    <source>
        <dbReference type="ARBA" id="ARBA00004127"/>
    </source>
</evidence>
<feature type="transmembrane region" description="Helical" evidence="5">
    <location>
        <begin position="68"/>
        <end position="86"/>
    </location>
</feature>
<dbReference type="AlphaFoldDB" id="A0A915YGN6"/>
<feature type="transmembrane region" description="Helical" evidence="5">
    <location>
        <begin position="131"/>
        <end position="153"/>
    </location>
</feature>
<feature type="transmembrane region" description="Helical" evidence="5">
    <location>
        <begin position="39"/>
        <end position="56"/>
    </location>
</feature>
<dbReference type="RefSeq" id="WP_264788160.1">
    <property type="nucleotide sequence ID" value="NZ_AP026867.1"/>
</dbReference>
<dbReference type="PANTHER" id="PTHR12714:SF24">
    <property type="entry name" value="SLR1182 PROTEIN"/>
    <property type="match status" value="1"/>
</dbReference>
<dbReference type="GO" id="GO:0016740">
    <property type="term" value="F:transferase activity"/>
    <property type="evidence" value="ECO:0007669"/>
    <property type="project" value="UniProtKB-ARBA"/>
</dbReference>
<feature type="transmembrane region" description="Helical" evidence="5">
    <location>
        <begin position="92"/>
        <end position="110"/>
    </location>
</feature>
<evidence type="ECO:0000256" key="2">
    <source>
        <dbReference type="ARBA" id="ARBA00022692"/>
    </source>
</evidence>
<comment type="subcellular location">
    <subcellularLocation>
        <location evidence="1">Endomembrane system</location>
        <topology evidence="1">Multi-pass membrane protein</topology>
    </subcellularLocation>
</comment>
<protein>
    <submittedName>
        <fullName evidence="6">Isoprenylcysteine carboxylmethyltransferase family protein</fullName>
    </submittedName>
</protein>
<proteinExistence type="predicted"/>
<sequence>MKGTAYLLQASLIMLWWIGLSLDSTFYNAFQFPGIGSNAFNSFFAPDILVVTFLSIVRAYKHVRELEFVILGGFAFGTFYCINATILTHGGYLPTTLMILGLFYNLFLIFQENIFRESQSKSFVMNGLKTLVQIICIWFITLFFFPWLLLQAFAPNTPFLLEPYFAIGSLLFALFSILGLTSAYIMVKNGKGTPLPIDQTTKLVLTGPYRYVRNPMAIAGVGQGIAVGIIFTSMPICIYALVGALLWQLVVRPIEEKDLLKRFGEEYEHYQQNIPCWIPRFKNNTTT</sequence>
<dbReference type="EMBL" id="AP026867">
    <property type="protein sequence ID" value="BDS12809.1"/>
    <property type="molecule type" value="Genomic_DNA"/>
</dbReference>
<gene>
    <name evidence="6" type="ORF">AsAng_0035340</name>
</gene>
<dbReference type="Proteomes" id="UP001060919">
    <property type="component" value="Chromosome"/>
</dbReference>
<keyword evidence="7" id="KW-1185">Reference proteome</keyword>
<evidence type="ECO:0000256" key="3">
    <source>
        <dbReference type="ARBA" id="ARBA00022989"/>
    </source>
</evidence>
<dbReference type="KEGG" id="aup:AsAng_0035340"/>
<name>A0A915YGN6_9BACT</name>
<dbReference type="InterPro" id="IPR007318">
    <property type="entry name" value="Phopholipid_MeTrfase"/>
</dbReference>
<dbReference type="Gene3D" id="1.20.120.1630">
    <property type="match status" value="1"/>
</dbReference>
<reference evidence="6" key="1">
    <citation type="submission" date="2022-09" db="EMBL/GenBank/DDBJ databases">
        <title>Aureispira anguillicida sp. nov., isolated from Leptocephalus of Japanese eel Anguilla japonica.</title>
        <authorList>
            <person name="Yuasa K."/>
            <person name="Mekata T."/>
            <person name="Ikunari K."/>
        </authorList>
    </citation>
    <scope>NUCLEOTIDE SEQUENCE</scope>
    <source>
        <strain evidence="6">EL160426</strain>
    </source>
</reference>
<keyword evidence="2 5" id="KW-0812">Transmembrane</keyword>
<accession>A0A915YGN6</accession>
<feature type="transmembrane region" description="Helical" evidence="5">
    <location>
        <begin position="7"/>
        <end position="27"/>
    </location>
</feature>
<feature type="transmembrane region" description="Helical" evidence="5">
    <location>
        <begin position="165"/>
        <end position="187"/>
    </location>
</feature>
<organism evidence="6 7">
    <name type="scientific">Aureispira anguillae</name>
    <dbReference type="NCBI Taxonomy" id="2864201"/>
    <lineage>
        <taxon>Bacteria</taxon>
        <taxon>Pseudomonadati</taxon>
        <taxon>Bacteroidota</taxon>
        <taxon>Saprospiria</taxon>
        <taxon>Saprospirales</taxon>
        <taxon>Saprospiraceae</taxon>
        <taxon>Aureispira</taxon>
    </lineage>
</organism>
<keyword evidence="4 5" id="KW-0472">Membrane</keyword>
<dbReference type="GO" id="GO:0012505">
    <property type="term" value="C:endomembrane system"/>
    <property type="evidence" value="ECO:0007669"/>
    <property type="project" value="UniProtKB-SubCell"/>
</dbReference>
<evidence type="ECO:0000313" key="6">
    <source>
        <dbReference type="EMBL" id="BDS12809.1"/>
    </source>
</evidence>